<feature type="domain" description="Bacterial toxin 34" evidence="2">
    <location>
        <begin position="45"/>
        <end position="84"/>
    </location>
</feature>
<dbReference type="EMBL" id="AALMOY010000001">
    <property type="protein sequence ID" value="EDB1761134.1"/>
    <property type="molecule type" value="Genomic_DNA"/>
</dbReference>
<protein>
    <recommendedName>
        <fullName evidence="2">Bacterial toxin 34 domain-containing protein</fullName>
    </recommendedName>
</protein>
<gene>
    <name evidence="3" type="ORF">F9P04_01995</name>
    <name evidence="4" type="ORF">GCY10_02005</name>
</gene>
<evidence type="ECO:0000256" key="1">
    <source>
        <dbReference type="SAM" id="MobiDB-lite"/>
    </source>
</evidence>
<organism evidence="4">
    <name type="scientific">Salmonella enterica I</name>
    <dbReference type="NCBI Taxonomy" id="59201"/>
    <lineage>
        <taxon>Bacteria</taxon>
        <taxon>Pseudomonadati</taxon>
        <taxon>Pseudomonadota</taxon>
        <taxon>Gammaproteobacteria</taxon>
        <taxon>Enterobacterales</taxon>
        <taxon>Enterobacteriaceae</taxon>
        <taxon>Salmonella</taxon>
    </lineage>
</organism>
<evidence type="ECO:0000259" key="2">
    <source>
        <dbReference type="Pfam" id="PF15606"/>
    </source>
</evidence>
<evidence type="ECO:0000313" key="3">
    <source>
        <dbReference type="EMBL" id="EDB1761134.1"/>
    </source>
</evidence>
<dbReference type="EMBL" id="AAMGLJ010000001">
    <property type="protein sequence ID" value="EDH1144471.1"/>
    <property type="molecule type" value="Genomic_DNA"/>
</dbReference>
<evidence type="ECO:0000313" key="4">
    <source>
        <dbReference type="EMBL" id="EDH1144471.1"/>
    </source>
</evidence>
<sequence length="93" mass="9779">MACSVCPGGMTSGGPVNPLPGRRCCRGRPTSRCPARGRSYSPAPNQANTGIQKLVDSLISERGQSTGKKPGRCEMLEELIADGRFTALETSTP</sequence>
<dbReference type="Pfam" id="PF15606">
    <property type="entry name" value="Ntox34"/>
    <property type="match status" value="1"/>
</dbReference>
<dbReference type="AlphaFoldDB" id="A0A632WN90"/>
<comment type="caution">
    <text evidence="4">The sequence shown here is derived from an EMBL/GenBank/DDBJ whole genome shotgun (WGS) entry which is preliminary data.</text>
</comment>
<dbReference type="InterPro" id="IPR028947">
    <property type="entry name" value="Ntox34"/>
</dbReference>
<feature type="region of interest" description="Disordered" evidence="1">
    <location>
        <begin position="1"/>
        <end position="20"/>
    </location>
</feature>
<name>A0A632WN90_SALET</name>
<accession>A0A632WN90</accession>
<reference evidence="4" key="1">
    <citation type="submission" date="2019-10" db="EMBL/GenBank/DDBJ databases">
        <authorList>
            <person name="Ashton P.M."/>
            <person name="Dallman T."/>
            <person name="Nair S."/>
            <person name="De Pinna E."/>
            <person name="Peters T."/>
            <person name="Grant K."/>
        </authorList>
    </citation>
    <scope>NUCLEOTIDE SEQUENCE</scope>
    <source>
        <strain evidence="3">806281</strain>
        <strain evidence="4">821064</strain>
    </source>
</reference>
<proteinExistence type="predicted"/>